<dbReference type="AlphaFoldDB" id="A0A7T5R2V2"/>
<keyword evidence="1" id="KW-0472">Membrane</keyword>
<dbReference type="PANTHER" id="PTHR33383:SF1">
    <property type="entry name" value="MEMBRANE PROTEIN INSERTION EFFICIENCY FACTOR-RELATED"/>
    <property type="match status" value="1"/>
</dbReference>
<dbReference type="PANTHER" id="PTHR33383">
    <property type="entry name" value="MEMBRANE PROTEIN INSERTION EFFICIENCY FACTOR-RELATED"/>
    <property type="match status" value="1"/>
</dbReference>
<evidence type="ECO:0000313" key="2">
    <source>
        <dbReference type="EMBL" id="QQG36465.1"/>
    </source>
</evidence>
<dbReference type="InterPro" id="IPR002696">
    <property type="entry name" value="Membr_insert_effic_factor_YidD"/>
</dbReference>
<dbReference type="Proteomes" id="UP000595362">
    <property type="component" value="Chromosome"/>
</dbReference>
<name>A0A7T5R2V2_9BACT</name>
<comment type="similarity">
    <text evidence="1">Belongs to the UPF0161 family.</text>
</comment>
<gene>
    <name evidence="2" type="primary">yidD</name>
    <name evidence="2" type="ORF">HYS17_01340</name>
</gene>
<comment type="subcellular location">
    <subcellularLocation>
        <location evidence="1">Cell membrane</location>
        <topology evidence="1">Peripheral membrane protein</topology>
        <orientation evidence="1">Cytoplasmic side</orientation>
    </subcellularLocation>
</comment>
<sequence length="114" mass="13059">MSERNQSPRRLGPGGLISAVLQGAIKGYAWLISPLSGSKCRFYPTCSAYAIQALRRHGVWAGLWLSSRRIGCCHPWSGRSGIDPVPDQFEWRSQFRYKRRIFRSNQDCNNETRK</sequence>
<evidence type="ECO:0000256" key="1">
    <source>
        <dbReference type="HAMAP-Rule" id="MF_00386"/>
    </source>
</evidence>
<organism evidence="2 3">
    <name type="scientific">Micavibrio aeruginosavorus</name>
    <dbReference type="NCBI Taxonomy" id="349221"/>
    <lineage>
        <taxon>Bacteria</taxon>
        <taxon>Pseudomonadati</taxon>
        <taxon>Bdellovibrionota</taxon>
        <taxon>Bdellovibrionia</taxon>
        <taxon>Bdellovibrionales</taxon>
        <taxon>Pseudobdellovibrionaceae</taxon>
        <taxon>Micavibrio</taxon>
    </lineage>
</organism>
<dbReference type="HAMAP" id="MF_00386">
    <property type="entry name" value="UPF0161_YidD"/>
    <property type="match status" value="1"/>
</dbReference>
<dbReference type="Pfam" id="PF01809">
    <property type="entry name" value="YidD"/>
    <property type="match status" value="1"/>
</dbReference>
<reference evidence="2 3" key="1">
    <citation type="submission" date="2020-07" db="EMBL/GenBank/DDBJ databases">
        <title>Huge and variable diversity of episymbiotic CPR bacteria and DPANN archaea in groundwater ecosystems.</title>
        <authorList>
            <person name="He C.Y."/>
            <person name="Keren R."/>
            <person name="Whittaker M."/>
            <person name="Farag I.F."/>
            <person name="Doudna J."/>
            <person name="Cate J.H.D."/>
            <person name="Banfield J.F."/>
        </authorList>
    </citation>
    <scope>NUCLEOTIDE SEQUENCE [LARGE SCALE GENOMIC DNA]</scope>
    <source>
        <strain evidence="2">NC_groundwater_70_Ag_B-0.1um_54_66</strain>
    </source>
</reference>
<comment type="function">
    <text evidence="1">Could be involved in insertion of integral membrane proteins into the membrane.</text>
</comment>
<dbReference type="GO" id="GO:0005886">
    <property type="term" value="C:plasma membrane"/>
    <property type="evidence" value="ECO:0007669"/>
    <property type="project" value="UniProtKB-SubCell"/>
</dbReference>
<dbReference type="SMART" id="SM01234">
    <property type="entry name" value="Haemolytic"/>
    <property type="match status" value="1"/>
</dbReference>
<dbReference type="NCBIfam" id="TIGR00278">
    <property type="entry name" value="membrane protein insertion efficiency factor YidD"/>
    <property type="match status" value="1"/>
</dbReference>
<protein>
    <recommendedName>
        <fullName evidence="1">Putative membrane protein insertion efficiency factor</fullName>
    </recommendedName>
</protein>
<dbReference type="EMBL" id="CP066681">
    <property type="protein sequence ID" value="QQG36465.1"/>
    <property type="molecule type" value="Genomic_DNA"/>
</dbReference>
<evidence type="ECO:0000313" key="3">
    <source>
        <dbReference type="Proteomes" id="UP000595362"/>
    </source>
</evidence>
<keyword evidence="1" id="KW-1003">Cell membrane</keyword>
<proteinExistence type="inferred from homology"/>
<accession>A0A7T5R2V2</accession>